<evidence type="ECO:0000313" key="2">
    <source>
        <dbReference type="Proteomes" id="UP001331664"/>
    </source>
</evidence>
<dbReference type="EMBL" id="JAZBRD010000004">
    <property type="protein sequence ID" value="MEE3744468.1"/>
    <property type="molecule type" value="Genomic_DNA"/>
</dbReference>
<accession>A0ABU7M5P6</accession>
<comment type="caution">
    <text evidence="1">The sequence shown here is derived from an EMBL/GenBank/DDBJ whole genome shotgun (WGS) entry which is preliminary data.</text>
</comment>
<sequence>MRKDLQDFYSFLSEELKCENNGFYVIKEKKDSTIRHITIKKYGNFFVLKQKDGFKTGLFKEAISSCDFIVVSDDKVYFVELKSTSGDKKDDDNKTPNDETPRDKALKQCENSQLLFDYLYSAYNLQKSANLNFENKQFIYLYPKRAISEKSPTNMDTKNSSLIPKEVECDNNGCIELDLDFFKKIG</sequence>
<organism evidence="1 2">
    <name type="scientific">Campylobacter porcelli</name>
    <dbReference type="NCBI Taxonomy" id="1660073"/>
    <lineage>
        <taxon>Bacteria</taxon>
        <taxon>Pseudomonadati</taxon>
        <taxon>Campylobacterota</taxon>
        <taxon>Epsilonproteobacteria</taxon>
        <taxon>Campylobacterales</taxon>
        <taxon>Campylobacteraceae</taxon>
        <taxon>Campylobacter</taxon>
    </lineage>
</organism>
<reference evidence="1 2" key="1">
    <citation type="submission" date="2024-01" db="EMBL/GenBank/DDBJ databases">
        <title>Campylobacter porcellus sp. nov.</title>
        <authorList>
            <person name="Papic B."/>
            <person name="Gruntar I."/>
        </authorList>
    </citation>
    <scope>NUCLEOTIDE SEQUENCE [LARGE SCALE GENOMIC DNA]</scope>
    <source>
        <strain evidence="1 2">CX2-4855-23</strain>
    </source>
</reference>
<proteinExistence type="predicted"/>
<protein>
    <submittedName>
        <fullName evidence="1">Uncharacterized protein</fullName>
    </submittedName>
</protein>
<dbReference type="Proteomes" id="UP001331664">
    <property type="component" value="Unassembled WGS sequence"/>
</dbReference>
<evidence type="ECO:0000313" key="1">
    <source>
        <dbReference type="EMBL" id="MEE3744468.1"/>
    </source>
</evidence>
<keyword evidence="2" id="KW-1185">Reference proteome</keyword>
<gene>
    <name evidence="1" type="ORF">V2I23_04085</name>
</gene>
<dbReference type="RefSeq" id="WP_330526141.1">
    <property type="nucleotide sequence ID" value="NZ_JAZBRD010000004.1"/>
</dbReference>
<name>A0ABU7M5P6_9BACT</name>